<evidence type="ECO:0000313" key="2">
    <source>
        <dbReference type="Proteomes" id="UP000217103"/>
    </source>
</evidence>
<evidence type="ECO:0000313" key="1">
    <source>
        <dbReference type="EMBL" id="SDQ74880.1"/>
    </source>
</evidence>
<sequence length="213" mass="21469">MSNTARNIRGILAVAVLAGGFGTMGVNPAAASTECKQDGPVAVLHGPNRLASLCNEHLDLRAEASSAKMTPRRDSEMLATLDRIARRAGLDGLSQATAVLSFADMGGAAAGAGAPSLPMPKPTPAHMAASQAAMRQDGGLPGAAAVSIDGREVTPLPALSDLAEGAAAVDMAKDADLLPVAPRRPDGEAAKPVPLDAIDELGVLDDVVPDTLN</sequence>
<reference evidence="1 2" key="1">
    <citation type="submission" date="2016-10" db="EMBL/GenBank/DDBJ databases">
        <authorList>
            <person name="de Groot N.N."/>
        </authorList>
    </citation>
    <scope>NUCLEOTIDE SEQUENCE [LARGE SCALE GENOMIC DNA]</scope>
    <source>
        <strain evidence="1 2">DSM 43794</strain>
    </source>
</reference>
<gene>
    <name evidence="1" type="ORF">SAMN04489764_1968</name>
</gene>
<accession>A0A1H1DEP8</accession>
<proteinExistence type="predicted"/>
<organism evidence="1 2">
    <name type="scientific">Thermostaphylospora chromogena</name>
    <dbReference type="NCBI Taxonomy" id="35622"/>
    <lineage>
        <taxon>Bacteria</taxon>
        <taxon>Bacillati</taxon>
        <taxon>Actinomycetota</taxon>
        <taxon>Actinomycetes</taxon>
        <taxon>Streptosporangiales</taxon>
        <taxon>Thermomonosporaceae</taxon>
        <taxon>Thermostaphylospora</taxon>
    </lineage>
</organism>
<dbReference type="AlphaFoldDB" id="A0A1H1DEP8"/>
<dbReference type="EMBL" id="FNKK01000002">
    <property type="protein sequence ID" value="SDQ74880.1"/>
    <property type="molecule type" value="Genomic_DNA"/>
</dbReference>
<name>A0A1H1DEP8_9ACTN</name>
<dbReference type="Proteomes" id="UP000217103">
    <property type="component" value="Unassembled WGS sequence"/>
</dbReference>
<keyword evidence="2" id="KW-1185">Reference proteome</keyword>
<protein>
    <submittedName>
        <fullName evidence="1">Uncharacterized protein</fullName>
    </submittedName>
</protein>